<accession>A0A914RQC2</accession>
<dbReference type="PANTHER" id="PTHR23140:SF0">
    <property type="entry name" value="U2 SNRNP-ASSOCIATED SURP MOTIF-CONTAINING PROTEIN"/>
    <property type="match status" value="1"/>
</dbReference>
<dbReference type="PROSITE" id="PS50102">
    <property type="entry name" value="RRM"/>
    <property type="match status" value="1"/>
</dbReference>
<dbReference type="Gene3D" id="3.30.70.330">
    <property type="match status" value="1"/>
</dbReference>
<dbReference type="AlphaFoldDB" id="A0A914RQC2"/>
<keyword evidence="3" id="KW-1185">Reference proteome</keyword>
<sequence length="147" mass="16959">MDVDMYVCCFSLQEQRQQRRTLRSQMEQMGVEKEALDLKGGQQKIKVEDLYDTFGTFGPLASAKILYPRDDDRKRERLCGFVAFMSRKDTDRAMLAMQGKIIKGCPLRLSLAKPVNVPPQFQIGAYEFLLQFPSWFDLTHISGIRDV</sequence>
<dbReference type="GO" id="GO:0003723">
    <property type="term" value="F:RNA binding"/>
    <property type="evidence" value="ECO:0007669"/>
    <property type="project" value="UniProtKB-UniRule"/>
</dbReference>
<dbReference type="PANTHER" id="PTHR23140">
    <property type="entry name" value="RNA PROCESSING PROTEIN LD23810P"/>
    <property type="match status" value="1"/>
</dbReference>
<evidence type="ECO:0000259" key="2">
    <source>
        <dbReference type="PROSITE" id="PS50102"/>
    </source>
</evidence>
<feature type="domain" description="RRM" evidence="2">
    <location>
        <begin position="34"/>
        <end position="114"/>
    </location>
</feature>
<protein>
    <submittedName>
        <fullName evidence="4">RRM domain-containing protein</fullName>
    </submittedName>
</protein>
<proteinExistence type="predicted"/>
<dbReference type="Proteomes" id="UP000887564">
    <property type="component" value="Unplaced"/>
</dbReference>
<dbReference type="Pfam" id="PF00076">
    <property type="entry name" value="RRM_1"/>
    <property type="match status" value="1"/>
</dbReference>
<keyword evidence="1" id="KW-0694">RNA-binding</keyword>
<dbReference type="GO" id="GO:0005634">
    <property type="term" value="C:nucleus"/>
    <property type="evidence" value="ECO:0007669"/>
    <property type="project" value="TreeGrafter"/>
</dbReference>
<dbReference type="SUPFAM" id="SSF54928">
    <property type="entry name" value="RNA-binding domain, RBD"/>
    <property type="match status" value="1"/>
</dbReference>
<organism evidence="3 4">
    <name type="scientific">Parascaris equorum</name>
    <name type="common">Equine roundworm</name>
    <dbReference type="NCBI Taxonomy" id="6256"/>
    <lineage>
        <taxon>Eukaryota</taxon>
        <taxon>Metazoa</taxon>
        <taxon>Ecdysozoa</taxon>
        <taxon>Nematoda</taxon>
        <taxon>Chromadorea</taxon>
        <taxon>Rhabditida</taxon>
        <taxon>Spirurina</taxon>
        <taxon>Ascaridomorpha</taxon>
        <taxon>Ascaridoidea</taxon>
        <taxon>Ascarididae</taxon>
        <taxon>Parascaris</taxon>
    </lineage>
</organism>
<dbReference type="SMART" id="SM00360">
    <property type="entry name" value="RRM"/>
    <property type="match status" value="1"/>
</dbReference>
<evidence type="ECO:0000313" key="3">
    <source>
        <dbReference type="Proteomes" id="UP000887564"/>
    </source>
</evidence>
<dbReference type="InterPro" id="IPR035979">
    <property type="entry name" value="RBD_domain_sf"/>
</dbReference>
<dbReference type="InterPro" id="IPR051485">
    <property type="entry name" value="SR-CTD_assoc_factor"/>
</dbReference>
<dbReference type="InterPro" id="IPR000504">
    <property type="entry name" value="RRM_dom"/>
</dbReference>
<dbReference type="InterPro" id="IPR012677">
    <property type="entry name" value="Nucleotide-bd_a/b_plait_sf"/>
</dbReference>
<dbReference type="WBParaSite" id="PEQ_0000849101-mRNA-1">
    <property type="protein sequence ID" value="PEQ_0000849101-mRNA-1"/>
    <property type="gene ID" value="PEQ_0000849101"/>
</dbReference>
<evidence type="ECO:0000313" key="4">
    <source>
        <dbReference type="WBParaSite" id="PEQ_0000849101-mRNA-1"/>
    </source>
</evidence>
<evidence type="ECO:0000256" key="1">
    <source>
        <dbReference type="PROSITE-ProRule" id="PRU00176"/>
    </source>
</evidence>
<name>A0A914RQC2_PAREQ</name>
<reference evidence="4" key="1">
    <citation type="submission" date="2022-11" db="UniProtKB">
        <authorList>
            <consortium name="WormBaseParasite"/>
        </authorList>
    </citation>
    <scope>IDENTIFICATION</scope>
</reference>